<dbReference type="SUPFAM" id="SSF52058">
    <property type="entry name" value="L domain-like"/>
    <property type="match status" value="1"/>
</dbReference>
<evidence type="ECO:0000313" key="6">
    <source>
        <dbReference type="EMBL" id="GAA5483403.1"/>
    </source>
</evidence>
<comment type="caution">
    <text evidence="6">The sequence shown here is derived from an EMBL/GenBank/DDBJ whole genome shotgun (WGS) entry which is preliminary data.</text>
</comment>
<evidence type="ECO:0000256" key="1">
    <source>
        <dbReference type="ARBA" id="ARBA00022614"/>
    </source>
</evidence>
<dbReference type="SUPFAM" id="SSF52540">
    <property type="entry name" value="P-loop containing nucleoside triphosphate hydrolases"/>
    <property type="match status" value="1"/>
</dbReference>
<keyword evidence="3" id="KW-0547">Nucleotide-binding</keyword>
<dbReference type="PRINTS" id="PR00364">
    <property type="entry name" value="DISEASERSIST"/>
</dbReference>
<evidence type="ECO:0000256" key="4">
    <source>
        <dbReference type="ARBA" id="ARBA00022840"/>
    </source>
</evidence>
<keyword evidence="4" id="KW-0067">ATP-binding</keyword>
<dbReference type="RefSeq" id="WP_353567513.1">
    <property type="nucleotide sequence ID" value="NZ_BAABRI010000014.1"/>
</dbReference>
<dbReference type="Gene3D" id="3.80.10.10">
    <property type="entry name" value="Ribonuclease Inhibitor"/>
    <property type="match status" value="1"/>
</dbReference>
<dbReference type="Gene3D" id="3.40.50.300">
    <property type="entry name" value="P-loop containing nucleotide triphosphate hydrolases"/>
    <property type="match status" value="1"/>
</dbReference>
<evidence type="ECO:0000256" key="3">
    <source>
        <dbReference type="ARBA" id="ARBA00022741"/>
    </source>
</evidence>
<dbReference type="EMBL" id="BAABRI010000014">
    <property type="protein sequence ID" value="GAA5483403.1"/>
    <property type="molecule type" value="Genomic_DNA"/>
</dbReference>
<gene>
    <name evidence="6" type="ORF">Hsar01_02634</name>
</gene>
<dbReference type="InterPro" id="IPR032675">
    <property type="entry name" value="LRR_dom_sf"/>
</dbReference>
<reference evidence="6 7" key="1">
    <citation type="submission" date="2024-02" db="EMBL/GenBank/DDBJ databases">
        <title>Haloferula sargassicola NBRC 104335.</title>
        <authorList>
            <person name="Ichikawa N."/>
            <person name="Katano-Makiyama Y."/>
            <person name="Hidaka K."/>
        </authorList>
    </citation>
    <scope>NUCLEOTIDE SEQUENCE [LARGE SCALE GENOMIC DNA]</scope>
    <source>
        <strain evidence="6 7">NBRC 104335</strain>
    </source>
</reference>
<dbReference type="Proteomes" id="UP001476282">
    <property type="component" value="Unassembled WGS sequence"/>
</dbReference>
<dbReference type="InterPro" id="IPR007111">
    <property type="entry name" value="NACHT_NTPase"/>
</dbReference>
<evidence type="ECO:0000313" key="7">
    <source>
        <dbReference type="Proteomes" id="UP001476282"/>
    </source>
</evidence>
<keyword evidence="2" id="KW-0677">Repeat</keyword>
<evidence type="ECO:0000256" key="2">
    <source>
        <dbReference type="ARBA" id="ARBA00022737"/>
    </source>
</evidence>
<feature type="domain" description="NACHT" evidence="5">
    <location>
        <begin position="98"/>
        <end position="226"/>
    </location>
</feature>
<dbReference type="InterPro" id="IPR027417">
    <property type="entry name" value="P-loop_NTPase"/>
</dbReference>
<name>A0ABP9UPA9_9BACT</name>
<dbReference type="Pfam" id="PF05729">
    <property type="entry name" value="NACHT"/>
    <property type="match status" value="1"/>
</dbReference>
<keyword evidence="7" id="KW-1185">Reference proteome</keyword>
<protein>
    <recommendedName>
        <fullName evidence="5">NACHT domain-containing protein</fullName>
    </recommendedName>
</protein>
<dbReference type="PANTHER" id="PTHR46652">
    <property type="entry name" value="LEUCINE-RICH REPEAT AND IQ DOMAIN-CONTAINING PROTEIN 1-RELATED"/>
    <property type="match status" value="1"/>
</dbReference>
<keyword evidence="1" id="KW-0433">Leucine-rich repeat</keyword>
<dbReference type="PANTHER" id="PTHR46652:SF3">
    <property type="entry name" value="LEUCINE-RICH REPEAT-CONTAINING PROTEIN 9"/>
    <property type="match status" value="1"/>
</dbReference>
<organism evidence="6 7">
    <name type="scientific">Haloferula sargassicola</name>
    <dbReference type="NCBI Taxonomy" id="490096"/>
    <lineage>
        <taxon>Bacteria</taxon>
        <taxon>Pseudomonadati</taxon>
        <taxon>Verrucomicrobiota</taxon>
        <taxon>Verrucomicrobiia</taxon>
        <taxon>Verrucomicrobiales</taxon>
        <taxon>Verrucomicrobiaceae</taxon>
        <taxon>Haloferula</taxon>
    </lineage>
</organism>
<dbReference type="PROSITE" id="PS50837">
    <property type="entry name" value="NACHT"/>
    <property type="match status" value="1"/>
</dbReference>
<evidence type="ECO:0000259" key="5">
    <source>
        <dbReference type="PROSITE" id="PS50837"/>
    </source>
</evidence>
<proteinExistence type="predicted"/>
<dbReference type="InterPro" id="IPR050836">
    <property type="entry name" value="SDS22/Internalin_LRR"/>
</dbReference>
<sequence length="980" mass="109767">MFVTTAVQFGPTKPDRERFIHPLDHTGLIRYFEQLRLVHGSVKLLGLPDVDERNDDLPLRSLFVEPRVGPEQLGTREFNEATALKATQPLLEALVEHQRLVLLGDPGTGKTTVTNWLCTALAQPLENEVSGTLGRLVPLPFILRDLPLGVSLSWDVLLEQFLSRPFAAPLAKDRDLLEKLLDSGQAVILLDGIDEVGGIARRKVLRDAVWEGWHKWSRCRWVLTSRVVGYSEMDFSQECLPMAGFRLFLDADPSGSRNLLPSEAEDDEGVLAAAQDRRASIEFAEILHLSPFTDRQVRQFIENWFRLREPDPALAQETTKNLIEALNADAGTKELARIPNLLTLIALIYRVRAKLPDGRAELYLQISQAYLKTIDEFRKLKDLPPYTFEEKMSWLARVGWEMQLARTAGGQIEREDAPEGEPREYLATEAEVRGWLEKAMETRFGSEAGVEAERFLDYVQRRTGLLLARGEKRFGFLHLSFQEFFAARYLAAQIVKPVWAKGNLFPNLGGEDISPTSITALRGYCGTTLWQEALVFLFETLAIDWCEPILERLYLEASTLPSDTEKQNIQPEDRARWLLAARIAGDPHVALSQDLRQRLMEACWRWELNRCSNEGEGEWWSARNGVSQQLFARRDMLQSAWNSLKEAFRERSSQSWLDLSGCVSLVDLSPLRDLAGLQRLSLDACASLADVRPLKKQEELHTLCLSGCASLVDVEPLKDLKRLDFLDLSGCTSLVDLEPLKDLQGLQGLNLSGCASLTDFEPLKNLKGLKWLNLSSCASLVDLEALRGLEGLEGLDLSCCTSLVDLEPLKELTALEELDLSGCRATSNVWALKNLKNLNGLNLGGWESLVDIEPLRELKSLEGLDLSGCRSLVDVGPLEDLTSLKWLDLSGCSSLESVGALKDLRSLVELNLNGCRSLADVGSLKDLEALKSLSLLNCTSLVEMRPLEDLEALRFLILEELGNQFPETVTRLRKRGVGVY</sequence>
<accession>A0ABP9UPA9</accession>